<evidence type="ECO:0000256" key="2">
    <source>
        <dbReference type="ARBA" id="ARBA00023015"/>
    </source>
</evidence>
<feature type="domain" description="Sugar-binding" evidence="5">
    <location>
        <begin position="90"/>
        <end position="338"/>
    </location>
</feature>
<dbReference type="GO" id="GO:0003677">
    <property type="term" value="F:DNA binding"/>
    <property type="evidence" value="ECO:0007669"/>
    <property type="project" value="UniProtKB-KW"/>
</dbReference>
<dbReference type="Pfam" id="PF04198">
    <property type="entry name" value="Sugar-bind"/>
    <property type="match status" value="1"/>
</dbReference>
<dbReference type="PANTHER" id="PTHR34294">
    <property type="entry name" value="TRANSCRIPTIONAL REGULATOR-RELATED"/>
    <property type="match status" value="1"/>
</dbReference>
<evidence type="ECO:0000256" key="3">
    <source>
        <dbReference type="ARBA" id="ARBA00023125"/>
    </source>
</evidence>
<evidence type="ECO:0000256" key="4">
    <source>
        <dbReference type="ARBA" id="ARBA00023163"/>
    </source>
</evidence>
<dbReference type="InterPro" id="IPR007324">
    <property type="entry name" value="Sugar-bd_dom_put"/>
</dbReference>
<feature type="domain" description="CggR N-terminal DNA binding" evidence="6">
    <location>
        <begin position="18"/>
        <end position="87"/>
    </location>
</feature>
<keyword evidence="4" id="KW-0804">Transcription</keyword>
<evidence type="ECO:0000259" key="5">
    <source>
        <dbReference type="Pfam" id="PF04198"/>
    </source>
</evidence>
<dbReference type="Gene3D" id="1.10.10.10">
    <property type="entry name" value="Winged helix-like DNA-binding domain superfamily/Winged helix DNA-binding domain"/>
    <property type="match status" value="1"/>
</dbReference>
<dbReference type="OrthoDB" id="9793820at2"/>
<reference evidence="7 8" key="1">
    <citation type="submission" date="2019-03" db="EMBL/GenBank/DDBJ databases">
        <title>Genomic Encyclopedia of Type Strains, Phase IV (KMG-IV): sequencing the most valuable type-strain genomes for metagenomic binning, comparative biology and taxonomic classification.</title>
        <authorList>
            <person name="Goeker M."/>
        </authorList>
    </citation>
    <scope>NUCLEOTIDE SEQUENCE [LARGE SCALE GENOMIC DNA]</scope>
    <source>
        <strain evidence="7 8">DSM 45707</strain>
    </source>
</reference>
<sequence>MEQILNIQQQLLPDLVEVMRKRYEILRHIQLMQPVGRRSLATTLHLTERVLRGEVDFLRIQGLIQVDSIGMHLTPNGAQLVSQMEPLIKELFGLAELELELQSYLKVGKVVVVPGDADQSDWVKMEMGRTGAQVLKQLVDGEQIIAVAGGSTMLAVAEMMMPTPVFKMSTFVPTRGGVGEAVELEANYIASLMAKKTGGKYRLMHVPDQLSEESYQTLIREPQIQEVLQCLRSAHIVLHGLGDAKRMALRRQSSHEVMEQLKAEGAVGEAFGYYFDSRGEIVHHIQTVGLRLQDVNHAVKRIAVAGGISKAAAISAICPTLKQDVLVTDEGAARAILQKRSF</sequence>
<protein>
    <submittedName>
        <fullName evidence="7">Central glycolytic genes regulator</fullName>
    </submittedName>
</protein>
<dbReference type="AlphaFoldDB" id="A0A4R3L7V9"/>
<dbReference type="InterPro" id="IPR037171">
    <property type="entry name" value="NagB/RpiA_transferase-like"/>
</dbReference>
<dbReference type="SUPFAM" id="SSF46785">
    <property type="entry name" value="Winged helix' DNA-binding domain"/>
    <property type="match status" value="1"/>
</dbReference>
<dbReference type="InterPro" id="IPR051054">
    <property type="entry name" value="SorC_transcr_regulators"/>
</dbReference>
<dbReference type="Pfam" id="PF21715">
    <property type="entry name" value="CggR_N"/>
    <property type="match status" value="1"/>
</dbReference>
<evidence type="ECO:0000313" key="7">
    <source>
        <dbReference type="EMBL" id="TCS95719.1"/>
    </source>
</evidence>
<dbReference type="InterPro" id="IPR036388">
    <property type="entry name" value="WH-like_DNA-bd_sf"/>
</dbReference>
<comment type="caution">
    <text evidence="7">The sequence shown here is derived from an EMBL/GenBank/DDBJ whole genome shotgun (WGS) entry which is preliminary data.</text>
</comment>
<evidence type="ECO:0000259" key="6">
    <source>
        <dbReference type="Pfam" id="PF21715"/>
    </source>
</evidence>
<dbReference type="InterPro" id="IPR048715">
    <property type="entry name" value="CggR_N"/>
</dbReference>
<accession>A0A4R3L7V9</accession>
<dbReference type="SUPFAM" id="SSF100950">
    <property type="entry name" value="NagB/RpiA/CoA transferase-like"/>
    <property type="match status" value="1"/>
</dbReference>
<dbReference type="EMBL" id="SMAG01000002">
    <property type="protein sequence ID" value="TCS95719.1"/>
    <property type="molecule type" value="Genomic_DNA"/>
</dbReference>
<keyword evidence="2" id="KW-0805">Transcription regulation</keyword>
<dbReference type="GO" id="GO:0030246">
    <property type="term" value="F:carbohydrate binding"/>
    <property type="evidence" value="ECO:0007669"/>
    <property type="project" value="InterPro"/>
</dbReference>
<evidence type="ECO:0000256" key="1">
    <source>
        <dbReference type="ARBA" id="ARBA00010466"/>
    </source>
</evidence>
<evidence type="ECO:0000313" key="8">
    <source>
        <dbReference type="Proteomes" id="UP000294937"/>
    </source>
</evidence>
<dbReference type="Proteomes" id="UP000294937">
    <property type="component" value="Unassembled WGS sequence"/>
</dbReference>
<comment type="similarity">
    <text evidence="1">Belongs to the SorC transcriptional regulatory family.</text>
</comment>
<dbReference type="RefSeq" id="WP_131923698.1">
    <property type="nucleotide sequence ID" value="NZ_SMAG01000002.1"/>
</dbReference>
<dbReference type="InterPro" id="IPR036390">
    <property type="entry name" value="WH_DNA-bd_sf"/>
</dbReference>
<organism evidence="7 8">
    <name type="scientific">Hazenella coriacea</name>
    <dbReference type="NCBI Taxonomy" id="1179467"/>
    <lineage>
        <taxon>Bacteria</taxon>
        <taxon>Bacillati</taxon>
        <taxon>Bacillota</taxon>
        <taxon>Bacilli</taxon>
        <taxon>Bacillales</taxon>
        <taxon>Thermoactinomycetaceae</taxon>
        <taxon>Hazenella</taxon>
    </lineage>
</organism>
<gene>
    <name evidence="7" type="ORF">EDD58_102296</name>
</gene>
<dbReference type="Gene3D" id="3.40.50.1360">
    <property type="match status" value="1"/>
</dbReference>
<proteinExistence type="inferred from homology"/>
<keyword evidence="3" id="KW-0238">DNA-binding</keyword>
<name>A0A4R3L7V9_9BACL</name>
<keyword evidence="8" id="KW-1185">Reference proteome</keyword>
<dbReference type="PANTHER" id="PTHR34294:SF5">
    <property type="entry name" value="CENTRAL GLYCOLYTIC GENES REGULATOR"/>
    <property type="match status" value="1"/>
</dbReference>